<dbReference type="PROSITE" id="PS51318">
    <property type="entry name" value="TAT"/>
    <property type="match status" value="1"/>
</dbReference>
<accession>A0A3D9V1P2</accession>
<comment type="caution">
    <text evidence="1">The sequence shown here is derived from an EMBL/GenBank/DDBJ whole genome shotgun (WGS) entry which is preliminary data.</text>
</comment>
<sequence length="724" mass="80396">MPTTIRSSDETPFRRRTLLGGLGATAVVGLTGTSAYAAATDSAQRELGVVVRNTRVGTGMPMVGYNTGHYLPGSNTSAWLAYSRVNAVRFFASLSEWTPDEAVDPGDGVETVADFDARKAELRRDPENNPFLHWDLLEDRFENHVYSITNHYRLNYQVSELRRLGITPIMQAAELRWNAPWSGLWRQWQKHYAFTYHLARHYDVERYNFINEPDHSSAAHDIVDQTVYIRGLQIASDAIRCAIADVNARYGKSLRAIVQAPVLTHVSSSRGDDHMDADPDADPRDDEYGWGQIALLNLRTDYHGRTVDQDLFDVFDTHLYNKTAETYAYEIAMMRRKMREYTPTGVELPIVYSEFNRRNTSAFETSEDDLNTPLIYCDLAAIWATAVLGQVEGMISFKFQNTLRANGIPYGTGFYYVEHTGVHDIRGVTKAGEVQRLFAKGFKGDRDLLSAAADDGRTIAVAHDVANRCHYLWLPRPSGEPSVRVNLDLRQLPIPARTSRVIVEEVSPSHSGGVVASLAVPATKRVSLDQPSDSVWLVTIAGPGPVRTYEAFASASVRRDGSRNARTLAVSLDLTGSGPTEVSYVAFEIDAVARRPRYAHLELVGASADDAPFTFMVYALTDTSWAGTSFDWDSAPYLDPTTVHPTDVGRDVFPAGQVSALGALSVLRLDVTDVLRQARGDTVGFLLIRERRHDDDVADDGRRAVLAGTEAADQRRRPRLTVAF</sequence>
<dbReference type="AlphaFoldDB" id="A0A3D9V1P2"/>
<gene>
    <name evidence="1" type="ORF">DFJ64_0817</name>
</gene>
<dbReference type="Proteomes" id="UP000256485">
    <property type="component" value="Unassembled WGS sequence"/>
</dbReference>
<proteinExistence type="predicted"/>
<dbReference type="InterPro" id="IPR017853">
    <property type="entry name" value="GH"/>
</dbReference>
<organism evidence="1 2">
    <name type="scientific">Thermasporomyces composti</name>
    <dbReference type="NCBI Taxonomy" id="696763"/>
    <lineage>
        <taxon>Bacteria</taxon>
        <taxon>Bacillati</taxon>
        <taxon>Actinomycetota</taxon>
        <taxon>Actinomycetes</taxon>
        <taxon>Propionibacteriales</taxon>
        <taxon>Nocardioidaceae</taxon>
        <taxon>Thermasporomyces</taxon>
    </lineage>
</organism>
<dbReference type="EMBL" id="QTUC01000001">
    <property type="protein sequence ID" value="REF35437.1"/>
    <property type="molecule type" value="Genomic_DNA"/>
</dbReference>
<dbReference type="InterPro" id="IPR006311">
    <property type="entry name" value="TAT_signal"/>
</dbReference>
<evidence type="ECO:0008006" key="3">
    <source>
        <dbReference type="Google" id="ProtNLM"/>
    </source>
</evidence>
<evidence type="ECO:0000313" key="1">
    <source>
        <dbReference type="EMBL" id="REF35437.1"/>
    </source>
</evidence>
<name>A0A3D9V1P2_THECX</name>
<dbReference type="RefSeq" id="WP_115849225.1">
    <property type="nucleotide sequence ID" value="NZ_QTUC01000001.1"/>
</dbReference>
<protein>
    <recommendedName>
        <fullName evidence="3">Glycosyl hydrolase family 39</fullName>
    </recommendedName>
</protein>
<dbReference type="OrthoDB" id="721713at2"/>
<evidence type="ECO:0000313" key="2">
    <source>
        <dbReference type="Proteomes" id="UP000256485"/>
    </source>
</evidence>
<reference evidence="1 2" key="1">
    <citation type="submission" date="2018-08" db="EMBL/GenBank/DDBJ databases">
        <title>Sequencing the genomes of 1000 actinobacteria strains.</title>
        <authorList>
            <person name="Klenk H.-P."/>
        </authorList>
    </citation>
    <scope>NUCLEOTIDE SEQUENCE [LARGE SCALE GENOMIC DNA]</scope>
    <source>
        <strain evidence="1 2">DSM 22891</strain>
    </source>
</reference>
<dbReference type="SUPFAM" id="SSF51445">
    <property type="entry name" value="(Trans)glycosidases"/>
    <property type="match status" value="1"/>
</dbReference>
<keyword evidence="2" id="KW-1185">Reference proteome</keyword>